<evidence type="ECO:0000256" key="2">
    <source>
        <dbReference type="ARBA" id="ARBA00010593"/>
    </source>
</evidence>
<evidence type="ECO:0000259" key="10">
    <source>
        <dbReference type="Pfam" id="PF03522"/>
    </source>
</evidence>
<feature type="transmembrane region" description="Helical" evidence="8">
    <location>
        <begin position="151"/>
        <end position="175"/>
    </location>
</feature>
<feature type="transmembrane region" description="Helical" evidence="8">
    <location>
        <begin position="375"/>
        <end position="397"/>
    </location>
</feature>
<dbReference type="Pfam" id="PF03522">
    <property type="entry name" value="SLC12"/>
    <property type="match status" value="1"/>
</dbReference>
<feature type="transmembrane region" description="Helical" evidence="8">
    <location>
        <begin position="336"/>
        <end position="355"/>
    </location>
</feature>
<feature type="transmembrane region" description="Helical" evidence="8">
    <location>
        <begin position="296"/>
        <end position="316"/>
    </location>
</feature>
<sequence>MTSETPPSISVSFACSSGEKIPLMNRRYQVFDYFTRLFGNSSSNSEEAPKDGYVEFGNIGEATSGRTLGPFAGVFAPVCLSMFSAMLFLRVGFVVGNAGLIETLFQFAIAYTIIVFTVMSVCAISTNGAVEGGGAYFMISRTLGPELGGSIGTLFFLANIVSSALCLTGCVEGLIDNFGEFGYLMPKDSYILNDGHWWRFTYTSSLNFLNLMICLIGATLFAKTTVIIFAIVVICLLSSVISFFLKSPFQVEVPAANTFVNQTNTTVLLNYTGFSLTTFTENLGPSFGYDYTSNNIAVSFSSVFGVLFCGVTGILAGANMSGNLKNPSYSIPRGTLGGVLFTFISYISLSIFTAATCSRDLLQENYVFLMPINIWPPFTTIGIFTATFSASLSCLIGSSRILEALAKDCIYGRLLKFVNYGVWRSNPIAAVLFSWALVQIILFIGSLNTIAQLNSILFLLAYVALNLTCLGLDLTSAPNFRPSFKYFSAWTCSLGLMGSVVMMFVINPFYASTSFGLCLLLILLLHFFSPCEATEWGSISQALIFHQVRKYLLLLDPRKDHIKFWRPQMLLMVANPRSSCSTITFVNDLKKSGLFVLGHVKVDKAETNLDYTDKTISSWLTLVDHVKVKAFVELTVANSVRDGLHHLVRLSGIGAMKPNTVVLGFYDNKVPLDYFTRLDSVYKTSVFQGITTNEEKFPLRLPNEEKKLSASEFVSMICDIFQMHKNICICRHFDLYNKTDIVKNIRFKYIDVWPVNFFGPSMNDAYDTSSLFMLQLSCIIKMIAVYKKHTLRVHLLNTIDIQSQRMQLKQLLSTLRIKAMINEVTEWSQIDLSTLDSDKNAYISRVNKLIKNQCAETAICFVYLPMPKEIRGSDLQNVNYLNSLTDLTNNLPPTVLVHGVSAVTSTTL</sequence>
<evidence type="ECO:0000259" key="9">
    <source>
        <dbReference type="Pfam" id="PF00324"/>
    </source>
</evidence>
<evidence type="ECO:0000256" key="3">
    <source>
        <dbReference type="ARBA" id="ARBA00019359"/>
    </source>
</evidence>
<feature type="transmembrane region" description="Helical" evidence="8">
    <location>
        <begin position="456"/>
        <end position="474"/>
    </location>
</feature>
<feature type="domain" description="SLC12A transporter C-terminal" evidence="10">
    <location>
        <begin position="589"/>
        <end position="667"/>
    </location>
</feature>
<accession>A0A2H8TGP2</accession>
<evidence type="ECO:0000256" key="8">
    <source>
        <dbReference type="SAM" id="Phobius"/>
    </source>
</evidence>
<feature type="transmembrane region" description="Helical" evidence="8">
    <location>
        <begin position="486"/>
        <end position="504"/>
    </location>
</feature>
<feature type="transmembrane region" description="Helical" evidence="8">
    <location>
        <begin position="68"/>
        <end position="89"/>
    </location>
</feature>
<dbReference type="PANTHER" id="PTHR11827:SF72">
    <property type="entry name" value="GH08340P"/>
    <property type="match status" value="1"/>
</dbReference>
<dbReference type="Gene3D" id="1.20.1740.10">
    <property type="entry name" value="Amino acid/polyamine transporter I"/>
    <property type="match status" value="1"/>
</dbReference>
<evidence type="ECO:0000256" key="7">
    <source>
        <dbReference type="ARBA" id="ARBA00023136"/>
    </source>
</evidence>
<dbReference type="Pfam" id="PF00324">
    <property type="entry name" value="AA_permease"/>
    <property type="match status" value="1"/>
</dbReference>
<name>A0A2H8TGP2_9HEMI</name>
<dbReference type="OrthoDB" id="2020542at2759"/>
<dbReference type="PANTHER" id="PTHR11827">
    <property type="entry name" value="SOLUTE CARRIER FAMILY 12, CATION COTRANSPORTERS"/>
    <property type="match status" value="1"/>
</dbReference>
<feature type="transmembrane region" description="Helical" evidence="8">
    <location>
        <begin position="195"/>
        <end position="218"/>
    </location>
</feature>
<dbReference type="InterPro" id="IPR004842">
    <property type="entry name" value="SLC12A_fam"/>
</dbReference>
<keyword evidence="5 8" id="KW-0812">Transmembrane</keyword>
<proteinExistence type="inferred from homology"/>
<dbReference type="FunFam" id="1.20.1740.10:FF:000013">
    <property type="entry name" value="Solute carrier family 12 member"/>
    <property type="match status" value="1"/>
</dbReference>
<feature type="transmembrane region" description="Helical" evidence="8">
    <location>
        <begin position="510"/>
        <end position="528"/>
    </location>
</feature>
<dbReference type="GO" id="GO:0055064">
    <property type="term" value="P:chloride ion homeostasis"/>
    <property type="evidence" value="ECO:0007669"/>
    <property type="project" value="TreeGrafter"/>
</dbReference>
<evidence type="ECO:0000256" key="6">
    <source>
        <dbReference type="ARBA" id="ARBA00022989"/>
    </source>
</evidence>
<feature type="transmembrane region" description="Helical" evidence="8">
    <location>
        <begin position="109"/>
        <end position="130"/>
    </location>
</feature>
<feature type="transmembrane region" description="Helical" evidence="8">
    <location>
        <begin position="225"/>
        <end position="245"/>
    </location>
</feature>
<keyword evidence="7 8" id="KW-0472">Membrane</keyword>
<keyword evidence="4" id="KW-0813">Transport</keyword>
<dbReference type="AlphaFoldDB" id="A0A2H8TGP2"/>
<dbReference type="InterPro" id="IPR004841">
    <property type="entry name" value="AA-permease/SLC12A_dom"/>
</dbReference>
<dbReference type="GO" id="GO:0055075">
    <property type="term" value="P:potassium ion homeostasis"/>
    <property type="evidence" value="ECO:0007669"/>
    <property type="project" value="TreeGrafter"/>
</dbReference>
<dbReference type="GO" id="GO:0016020">
    <property type="term" value="C:membrane"/>
    <property type="evidence" value="ECO:0007669"/>
    <property type="project" value="UniProtKB-SubCell"/>
</dbReference>
<dbReference type="GO" id="GO:0015379">
    <property type="term" value="F:potassium:chloride symporter activity"/>
    <property type="evidence" value="ECO:0007669"/>
    <property type="project" value="TreeGrafter"/>
</dbReference>
<reference evidence="11" key="1">
    <citation type="submission" date="2017-10" db="EMBL/GenBank/DDBJ databases">
        <title>Transcriptome Assembly of Sugarcane Aphid Adults.</title>
        <authorList>
            <person name="Scully E.D."/>
            <person name="Palmer N.A."/>
            <person name="Geib S.M."/>
            <person name="Sarath G."/>
            <person name="Sattler S.E."/>
        </authorList>
    </citation>
    <scope>NUCLEOTIDE SEQUENCE</scope>
    <source>
        <tissue evidence="11">Whole body</tissue>
    </source>
</reference>
<comment type="similarity">
    <text evidence="2">Belongs to the SLC12A transporter family.</text>
</comment>
<organism evidence="11">
    <name type="scientific">Melanaphis sacchari</name>
    <dbReference type="NCBI Taxonomy" id="742174"/>
    <lineage>
        <taxon>Eukaryota</taxon>
        <taxon>Metazoa</taxon>
        <taxon>Ecdysozoa</taxon>
        <taxon>Arthropoda</taxon>
        <taxon>Hexapoda</taxon>
        <taxon>Insecta</taxon>
        <taxon>Pterygota</taxon>
        <taxon>Neoptera</taxon>
        <taxon>Paraneoptera</taxon>
        <taxon>Hemiptera</taxon>
        <taxon>Sternorrhyncha</taxon>
        <taxon>Aphidomorpha</taxon>
        <taxon>Aphidoidea</taxon>
        <taxon>Aphididae</taxon>
        <taxon>Aphidini</taxon>
        <taxon>Melanaphis</taxon>
    </lineage>
</organism>
<feature type="transmembrane region" description="Helical" evidence="8">
    <location>
        <begin position="428"/>
        <end position="450"/>
    </location>
</feature>
<gene>
    <name evidence="11" type="primary">slc12a9</name>
</gene>
<dbReference type="GO" id="GO:0006884">
    <property type="term" value="P:cell volume homeostasis"/>
    <property type="evidence" value="ECO:0007669"/>
    <property type="project" value="TreeGrafter"/>
</dbReference>
<comment type="subcellular location">
    <subcellularLocation>
        <location evidence="1">Membrane</location>
        <topology evidence="1">Multi-pass membrane protein</topology>
    </subcellularLocation>
</comment>
<keyword evidence="6 8" id="KW-1133">Transmembrane helix</keyword>
<protein>
    <recommendedName>
        <fullName evidence="3">Solute carrier family 12 member 9</fullName>
    </recommendedName>
</protein>
<evidence type="ECO:0000256" key="1">
    <source>
        <dbReference type="ARBA" id="ARBA00004141"/>
    </source>
</evidence>
<feature type="domain" description="Amino acid permease/ SLC12A" evidence="9">
    <location>
        <begin position="79"/>
        <end position="570"/>
    </location>
</feature>
<dbReference type="EMBL" id="GFXV01001460">
    <property type="protein sequence ID" value="MBW13265.1"/>
    <property type="molecule type" value="Transcribed_RNA"/>
</dbReference>
<evidence type="ECO:0000256" key="4">
    <source>
        <dbReference type="ARBA" id="ARBA00022448"/>
    </source>
</evidence>
<evidence type="ECO:0000313" key="11">
    <source>
        <dbReference type="EMBL" id="MBW13265.1"/>
    </source>
</evidence>
<dbReference type="InterPro" id="IPR018491">
    <property type="entry name" value="SLC12_C"/>
</dbReference>
<evidence type="ECO:0000256" key="5">
    <source>
        <dbReference type="ARBA" id="ARBA00022692"/>
    </source>
</evidence>